<protein>
    <submittedName>
        <fullName evidence="2">Transcriptional regulator</fullName>
    </submittedName>
</protein>
<reference evidence="2" key="2">
    <citation type="submission" date="2020-02" db="EMBL/GenBank/DDBJ databases">
        <authorList>
            <consortium name="NCBI Pathogen Detection Project"/>
        </authorList>
    </citation>
    <scope>NUCLEOTIDE SEQUENCE</scope>
    <source>
        <strain evidence="2">1839</strain>
    </source>
</reference>
<dbReference type="Gene3D" id="1.10.10.10">
    <property type="entry name" value="Winged helix-like DNA-binding domain superfamily/Winged helix DNA-binding domain"/>
    <property type="match status" value="1"/>
</dbReference>
<gene>
    <name evidence="2" type="ORF">GGB84_002445</name>
</gene>
<organism evidence="2">
    <name type="scientific">Escherichia coli</name>
    <dbReference type="NCBI Taxonomy" id="562"/>
    <lineage>
        <taxon>Bacteria</taxon>
        <taxon>Pseudomonadati</taxon>
        <taxon>Pseudomonadota</taxon>
        <taxon>Gammaproteobacteria</taxon>
        <taxon>Enterobacterales</taxon>
        <taxon>Enterobacteriaceae</taxon>
        <taxon>Escherichia</taxon>
    </lineage>
</organism>
<accession>A0A777W7J5</accession>
<dbReference type="GO" id="GO:0003677">
    <property type="term" value="F:DNA binding"/>
    <property type="evidence" value="ECO:0007669"/>
    <property type="project" value="UniProtKB-UniRule"/>
</dbReference>
<dbReference type="GO" id="GO:0006355">
    <property type="term" value="P:regulation of DNA-templated transcription"/>
    <property type="evidence" value="ECO:0007669"/>
    <property type="project" value="InterPro"/>
</dbReference>
<evidence type="ECO:0000256" key="1">
    <source>
        <dbReference type="ARBA" id="ARBA00023125"/>
    </source>
</evidence>
<sequence>MYWIINDNIEFWPEKKRLISVHNTDLTIVLTTPASRCLTLLLEAFPDVVTQQDFFKKVWEEAGMHVPTNTLYQNISIIRRGLRAVGETSDSLVATVPRKGFKIENTVNVERQSIITTSDSPENNTPALQPTISYKEETIVRKKFFTKEIRKCHRTFLSMLSAFITGLLFAFLVWQHNQPKPFFADYKSIAEIKGCNFNVTEDSLHGMKDYDKYTSLILTSGIDCKKYPWLYFSLSRAAPGLIVMACKKNYNTHEVAGCVTLSFREVNHA</sequence>
<dbReference type="InterPro" id="IPR036388">
    <property type="entry name" value="WH-like_DNA-bd_sf"/>
</dbReference>
<name>A0A777W7J5_ECOLX</name>
<dbReference type="InterPro" id="IPR016032">
    <property type="entry name" value="Sig_transdc_resp-reg_C-effctor"/>
</dbReference>
<comment type="caution">
    <text evidence="2">The sequence shown here is derived from an EMBL/GenBank/DDBJ whole genome shotgun (WGS) entry which is preliminary data.</text>
</comment>
<reference evidence="2" key="1">
    <citation type="journal article" date="2018" name="Genome Biol.">
        <title>SKESA: strategic k-mer extension for scrupulous assemblies.</title>
        <authorList>
            <person name="Souvorov A."/>
            <person name="Agarwala R."/>
            <person name="Lipman D.J."/>
        </authorList>
    </citation>
    <scope>NUCLEOTIDE SEQUENCE [LARGE SCALE GENOMIC DNA]</scope>
    <source>
        <strain evidence="2">1839</strain>
    </source>
</reference>
<evidence type="ECO:0000313" key="2">
    <source>
        <dbReference type="EMBL" id="HAG5770774.1"/>
    </source>
</evidence>
<dbReference type="InterPro" id="IPR001867">
    <property type="entry name" value="OmpR/PhoB-type_DNA-bd"/>
</dbReference>
<keyword evidence="1" id="KW-0238">DNA-binding</keyword>
<dbReference type="SUPFAM" id="SSF46894">
    <property type="entry name" value="C-terminal effector domain of the bipartite response regulators"/>
    <property type="match status" value="1"/>
</dbReference>
<dbReference type="SMART" id="SM00862">
    <property type="entry name" value="Trans_reg_C"/>
    <property type="match status" value="1"/>
</dbReference>
<proteinExistence type="predicted"/>
<dbReference type="EMBL" id="DAAYTU010000013">
    <property type="protein sequence ID" value="HAG5770774.1"/>
    <property type="molecule type" value="Genomic_DNA"/>
</dbReference>
<dbReference type="PROSITE" id="PS51755">
    <property type="entry name" value="OMPR_PHOB"/>
    <property type="match status" value="1"/>
</dbReference>
<dbReference type="GO" id="GO:0000160">
    <property type="term" value="P:phosphorelay signal transduction system"/>
    <property type="evidence" value="ECO:0007669"/>
    <property type="project" value="InterPro"/>
</dbReference>
<dbReference type="AlphaFoldDB" id="A0A777W7J5"/>
<dbReference type="Pfam" id="PF00486">
    <property type="entry name" value="Trans_reg_C"/>
    <property type="match status" value="1"/>
</dbReference>